<evidence type="ECO:0000256" key="1">
    <source>
        <dbReference type="SAM" id="MobiDB-lite"/>
    </source>
</evidence>
<dbReference type="EMBL" id="CP108264">
    <property type="protein sequence ID" value="WTU72634.1"/>
    <property type="molecule type" value="Genomic_DNA"/>
</dbReference>
<proteinExistence type="predicted"/>
<dbReference type="AlphaFoldDB" id="A0AAU2JIR3"/>
<feature type="region of interest" description="Disordered" evidence="1">
    <location>
        <begin position="1"/>
        <end position="25"/>
    </location>
</feature>
<name>A0AAU2JIR3_9ACTN</name>
<evidence type="ECO:0000313" key="2">
    <source>
        <dbReference type="EMBL" id="WTU72634.1"/>
    </source>
</evidence>
<accession>A0AAU2JIR3</accession>
<organism evidence="2">
    <name type="scientific">Streptomyces sp. NBC_00049</name>
    <dbReference type="NCBI Taxonomy" id="2903617"/>
    <lineage>
        <taxon>Bacteria</taxon>
        <taxon>Bacillati</taxon>
        <taxon>Actinomycetota</taxon>
        <taxon>Actinomycetes</taxon>
        <taxon>Kitasatosporales</taxon>
        <taxon>Streptomycetaceae</taxon>
        <taxon>Streptomyces</taxon>
    </lineage>
</organism>
<reference evidence="2" key="1">
    <citation type="submission" date="2022-10" db="EMBL/GenBank/DDBJ databases">
        <title>The complete genomes of actinobacterial strains from the NBC collection.</title>
        <authorList>
            <person name="Joergensen T.S."/>
            <person name="Alvarez Arevalo M."/>
            <person name="Sterndorff E.B."/>
            <person name="Faurdal D."/>
            <person name="Vuksanovic O."/>
            <person name="Mourched A.-S."/>
            <person name="Charusanti P."/>
            <person name="Shaw S."/>
            <person name="Blin K."/>
            <person name="Weber T."/>
        </authorList>
    </citation>
    <scope>NUCLEOTIDE SEQUENCE</scope>
    <source>
        <strain evidence="2">NBC_00049</strain>
    </source>
</reference>
<protein>
    <submittedName>
        <fullName evidence="2">Uncharacterized protein</fullName>
    </submittedName>
</protein>
<sequence>MGDVVDLATWRQQQDREEREEELPEPELHRIGRETRRELEADLRGYVHDLVEAVCDDDFRGDPYEVLIDALEDMMRLAARHVGQPQASA</sequence>
<gene>
    <name evidence="2" type="ORF">OG327_04350</name>
</gene>